<name>Q7MSA6_WOLSU</name>
<dbReference type="AlphaFoldDB" id="Q7MSA6"/>
<accession>Q7MSA6</accession>
<evidence type="ECO:0000256" key="1">
    <source>
        <dbReference type="SAM" id="Coils"/>
    </source>
</evidence>
<dbReference type="InterPro" id="IPR021803">
    <property type="entry name" value="DUF3373"/>
</dbReference>
<feature type="coiled-coil region" evidence="1">
    <location>
        <begin position="27"/>
        <end position="54"/>
    </location>
</feature>
<keyword evidence="1" id="KW-0175">Coiled coil</keyword>
<keyword evidence="2" id="KW-0732">Signal</keyword>
<evidence type="ECO:0008006" key="5">
    <source>
        <dbReference type="Google" id="ProtNLM"/>
    </source>
</evidence>
<dbReference type="HOGENOM" id="CLU_505929_0_0_7"/>
<dbReference type="Pfam" id="PF11853">
    <property type="entry name" value="DUF3373"/>
    <property type="match status" value="1"/>
</dbReference>
<gene>
    <name evidence="3" type="ordered locus">WS0627</name>
</gene>
<dbReference type="EMBL" id="BX571658">
    <property type="protein sequence ID" value="CAE09758.1"/>
    <property type="molecule type" value="Genomic_DNA"/>
</dbReference>
<reference evidence="3 4" key="1">
    <citation type="journal article" date="2003" name="Proc. Natl. Acad. Sci. U.S.A.">
        <title>Complete genome sequence and analysis of Wolinella succinogenes.</title>
        <authorList>
            <person name="Baar C."/>
            <person name="Eppinger M."/>
            <person name="Raddatz G."/>
            <person name="Simon JM."/>
            <person name="Lanz C."/>
            <person name="Klimmek O."/>
            <person name="Nandakumar R."/>
            <person name="Gross R."/>
            <person name="Rosinus A."/>
            <person name="Keller H."/>
            <person name="Jagtap P."/>
            <person name="Linke B."/>
            <person name="Meyer F."/>
            <person name="Lederer H."/>
            <person name="Schuster S.C."/>
        </authorList>
    </citation>
    <scope>NUCLEOTIDE SEQUENCE [LARGE SCALE GENOMIC DNA]</scope>
    <source>
        <strain evidence="4">ATCC 29543 / DSM 1740 / CCUG 13145 / JCM 31913 / LMG 7466 / NCTC 11488 / FDC 602W</strain>
    </source>
</reference>
<dbReference type="eggNOG" id="ENOG502Z9YV">
    <property type="taxonomic scope" value="Bacteria"/>
</dbReference>
<evidence type="ECO:0000256" key="2">
    <source>
        <dbReference type="SAM" id="SignalP"/>
    </source>
</evidence>
<dbReference type="KEGG" id="wsu:WS0627"/>
<keyword evidence="4" id="KW-1185">Reference proteome</keyword>
<feature type="signal peptide" evidence="2">
    <location>
        <begin position="1"/>
        <end position="23"/>
    </location>
</feature>
<organism evidence="4">
    <name type="scientific">Wolinella succinogenes (strain ATCC 29543 / DSM 1740 / CCUG 13145 / JCM 31913 / LMG 7466 / NCTC 11488 / FDC 602W)</name>
    <name type="common">Vibrio succinogenes</name>
    <dbReference type="NCBI Taxonomy" id="273121"/>
    <lineage>
        <taxon>Bacteria</taxon>
        <taxon>Pseudomonadati</taxon>
        <taxon>Campylobacterota</taxon>
        <taxon>Epsilonproteobacteria</taxon>
        <taxon>Campylobacterales</taxon>
        <taxon>Helicobacteraceae</taxon>
        <taxon>Wolinella</taxon>
    </lineage>
</organism>
<dbReference type="RefSeq" id="WP_011138558.1">
    <property type="nucleotide sequence ID" value="NC_005090.1"/>
</dbReference>
<dbReference type="Proteomes" id="UP000000422">
    <property type="component" value="Chromosome"/>
</dbReference>
<evidence type="ECO:0000313" key="3">
    <source>
        <dbReference type="EMBL" id="CAE09758.1"/>
    </source>
</evidence>
<sequence>MKSSRTKVSLILASLLTSGVVYAADAQVDLAKEIEALKAELNELKATVKNSNFDGMQRELSAIKKATYGDNLKFSADYRYTIDSIEYKHISGKKSKNDDFMSNRLILGMKYAPTDDLSFIGELSYNKAFGDTDNHAQSNTQPGYANFDWVTNENATDNTVKVKQAYFLYKNDNDTIPYTASVGRRPSVNGYPLNLRENDQAASPNSHLINVEFDGASFKFDLDKITDISGMYFKICLGRGLTNAKQRFSMDGTDYAQNNREDSKHVDMYGFVFVPYDDGQYHVLTNFAWAKDMIGYDQAGMNAYQGAYMAWMMAPTSSNYYDMIYKTPQFKSVGDWNGGAITLGADGIGEDWGDFMDETKAFVSWAFTKTKPQNGYTMLGSTESQTGHSWYAGIQVPALVTEKGRIGVEWNKGSKYWRPVTYGEDTVIGSKLAARGTAWEVYYIQPLIGKDTLTMDLRFTQIKYDYTGSNAFFGYEGMPLSIDEAKAAYAAGMGSDVVEKASDIRVAFRYRY</sequence>
<proteinExistence type="predicted"/>
<feature type="chain" id="PRO_5004290107" description="DUF3373 domain-containing protein" evidence="2">
    <location>
        <begin position="24"/>
        <end position="512"/>
    </location>
</feature>
<evidence type="ECO:0000313" key="4">
    <source>
        <dbReference type="Proteomes" id="UP000000422"/>
    </source>
</evidence>
<protein>
    <recommendedName>
        <fullName evidence="5">DUF3373 domain-containing protein</fullName>
    </recommendedName>
</protein>
<dbReference type="STRING" id="273121.WS0627"/>